<dbReference type="AlphaFoldDB" id="A0A0N0P7V7"/>
<comment type="caution">
    <text evidence="2">The sequence shown here is derived from an EMBL/GenBank/DDBJ whole genome shotgun (WGS) entry which is preliminary data.</text>
</comment>
<evidence type="ECO:0000313" key="3">
    <source>
        <dbReference type="Proteomes" id="UP000038009"/>
    </source>
</evidence>
<dbReference type="Proteomes" id="UP000038009">
    <property type="component" value="Unassembled WGS sequence"/>
</dbReference>
<feature type="region of interest" description="Disordered" evidence="1">
    <location>
        <begin position="19"/>
        <end position="47"/>
    </location>
</feature>
<dbReference type="PANTHER" id="PTHR39671:SF1">
    <property type="entry name" value="RNA EDITING COMPLEX PROTEIN MP67"/>
    <property type="match status" value="1"/>
</dbReference>
<dbReference type="OrthoDB" id="259130at2759"/>
<reference evidence="2 3" key="1">
    <citation type="journal article" date="2015" name="PLoS Pathog.">
        <title>Leptomonas seymouri: Adaptations to the Dixenous Life Cycle Analyzed by Genome Sequencing, Transcriptome Profiling and Co-infection with Leishmania donovani.</title>
        <authorList>
            <person name="Kraeva N."/>
            <person name="Butenko A."/>
            <person name="Hlavacova J."/>
            <person name="Kostygov A."/>
            <person name="Myskova J."/>
            <person name="Grybchuk D."/>
            <person name="Lestinova T."/>
            <person name="Votypka J."/>
            <person name="Volf P."/>
            <person name="Opperdoes F."/>
            <person name="Flegontov P."/>
            <person name="Lukes J."/>
            <person name="Yurchenko V."/>
        </authorList>
    </citation>
    <scope>NUCLEOTIDE SEQUENCE [LARGE SCALE GENOMIC DNA]</scope>
    <source>
        <strain evidence="2 3">ATCC 30220</strain>
    </source>
</reference>
<organism evidence="2 3">
    <name type="scientific">Leptomonas seymouri</name>
    <dbReference type="NCBI Taxonomy" id="5684"/>
    <lineage>
        <taxon>Eukaryota</taxon>
        <taxon>Discoba</taxon>
        <taxon>Euglenozoa</taxon>
        <taxon>Kinetoplastea</taxon>
        <taxon>Metakinetoplastina</taxon>
        <taxon>Trypanosomatida</taxon>
        <taxon>Trypanosomatidae</taxon>
        <taxon>Leishmaniinae</taxon>
        <taxon>Leptomonas</taxon>
    </lineage>
</organism>
<proteinExistence type="predicted"/>
<dbReference type="PANTHER" id="PTHR39671">
    <property type="entry name" value="COMPLEX PROTEIN NUCLEASE, PUTATIVE KREPB1-RELATED-RELATED"/>
    <property type="match status" value="1"/>
</dbReference>
<dbReference type="InterPro" id="IPR036389">
    <property type="entry name" value="RNase_III_sf"/>
</dbReference>
<dbReference type="SUPFAM" id="SSF69065">
    <property type="entry name" value="RNase III domain-like"/>
    <property type="match status" value="1"/>
</dbReference>
<gene>
    <name evidence="2" type="ORF">ABL78_1639</name>
</gene>
<dbReference type="EMBL" id="LJSK01000028">
    <property type="protein sequence ID" value="KPI89216.1"/>
    <property type="molecule type" value="Genomic_DNA"/>
</dbReference>
<name>A0A0N0P7V7_LEPSE</name>
<sequence>MGSTTLRRVWRGFSRDLAGWSTAGTPRPQQRTIGTSAPSPPSDSLPSSHLFENPSVRELNHSFLPDGVLSYQAAAWAKTTVEAVDRSGDKRSAFFDYSTVTCKLCGTTLTGSYTLHQNSVDHVARLDIVKRVLGFLYTFYNQVQSPDLAALSSSRQSRSASAKGSLASRRNAAQSCYYKRYSKSFLFEEEGVPSHTLLHHRPQLLRQLDLVDILLKRWWRTLHHAPVEKGDYTFDRILSLSSSDIQTRLHRLRYLIFFLTTRGVLRDSVAVAARADNGQPSMSGAGVNRTAAFERFEMIGDLEFKLFAHDRMRLLFPADEGGVVNAMHEIGRILDSNHGLLAIYDYLDMDNLLSVSLANNKTKADVMEALVGELRVLLWSSEVAYNTDAYPVPGERATTLYLRRIVEHTLHELGHVVLMWRIDSTLRSTKETIMSCLAKDFLEEGKRRHGHDAASTTELELSAMAPQNALQPLLLPWERRHFSGNSSKEEVVFAMARRPARPPYVFQAGLQHLSPSPCEQPALQRRQLSVGQSWSTAAITERMKSVVAESLVLHSSASATSPAEESRSRDTAVPPCSQVSCAVTATALPDLQPAPYPHRLSLPSSAEKRELVRVNCIVLQRHVPLSGML</sequence>
<evidence type="ECO:0000256" key="1">
    <source>
        <dbReference type="SAM" id="MobiDB-lite"/>
    </source>
</evidence>
<dbReference type="GO" id="GO:0006396">
    <property type="term" value="P:RNA processing"/>
    <property type="evidence" value="ECO:0007669"/>
    <property type="project" value="InterPro"/>
</dbReference>
<protein>
    <submittedName>
        <fullName evidence="2">RNA editing complex protein MP67</fullName>
    </submittedName>
</protein>
<evidence type="ECO:0000313" key="2">
    <source>
        <dbReference type="EMBL" id="KPI89216.1"/>
    </source>
</evidence>
<dbReference type="GO" id="GO:0004525">
    <property type="term" value="F:ribonuclease III activity"/>
    <property type="evidence" value="ECO:0007669"/>
    <property type="project" value="InterPro"/>
</dbReference>
<feature type="compositionally biased region" description="Polar residues" evidence="1">
    <location>
        <begin position="22"/>
        <end position="35"/>
    </location>
</feature>
<keyword evidence="3" id="KW-1185">Reference proteome</keyword>
<dbReference type="CDD" id="cd23727">
    <property type="entry name" value="ZF_RNaseIII_KREN3"/>
    <property type="match status" value="1"/>
</dbReference>
<dbReference type="VEuPathDB" id="TriTrypDB:Lsey_0028_0020"/>
<dbReference type="OMA" id="WGMEYYA"/>
<accession>A0A0N0P7V7</accession>